<dbReference type="GO" id="GO:0046677">
    <property type="term" value="P:response to antibiotic"/>
    <property type="evidence" value="ECO:0007669"/>
    <property type="project" value="UniProtKB-KW"/>
</dbReference>
<organism evidence="8 9">
    <name type="scientific">Pseudoclavibacter terrae</name>
    <dbReference type="NCBI Taxonomy" id="1530195"/>
    <lineage>
        <taxon>Bacteria</taxon>
        <taxon>Bacillati</taxon>
        <taxon>Actinomycetota</taxon>
        <taxon>Actinomycetes</taxon>
        <taxon>Micrococcales</taxon>
        <taxon>Microbacteriaceae</taxon>
        <taxon>Pseudoclavibacter</taxon>
    </lineage>
</organism>
<comment type="caution">
    <text evidence="8">The sequence shown here is derived from an EMBL/GenBank/DDBJ whole genome shotgun (WGS) entry which is preliminary data.</text>
</comment>
<dbReference type="OrthoDB" id="3745966at2"/>
<dbReference type="RefSeq" id="WP_151421890.1">
    <property type="nucleotide sequence ID" value="NZ_WBJX01000001.1"/>
</dbReference>
<evidence type="ECO:0000256" key="5">
    <source>
        <dbReference type="ARBA" id="ARBA00023251"/>
    </source>
</evidence>
<feature type="transmembrane region" description="Helical" evidence="6">
    <location>
        <begin position="221"/>
        <end position="241"/>
    </location>
</feature>
<evidence type="ECO:0000313" key="9">
    <source>
        <dbReference type="Proteomes" id="UP000490386"/>
    </source>
</evidence>
<dbReference type="PANTHER" id="PTHR43229:SF2">
    <property type="entry name" value="NODULATION PROTEIN J"/>
    <property type="match status" value="1"/>
</dbReference>
<protein>
    <submittedName>
        <fullName evidence="8">ABC transporter permease</fullName>
    </submittedName>
</protein>
<reference evidence="8 9" key="1">
    <citation type="submission" date="2019-09" db="EMBL/GenBank/DDBJ databases">
        <title>Phylogeny of genus Pseudoclavibacter and closely related genus.</title>
        <authorList>
            <person name="Li Y."/>
        </authorList>
    </citation>
    <scope>NUCLEOTIDE SEQUENCE [LARGE SCALE GENOMIC DNA]</scope>
    <source>
        <strain evidence="8 9">THG-MD12</strain>
    </source>
</reference>
<dbReference type="InterPro" id="IPR051784">
    <property type="entry name" value="Nod_factor_ABC_transporter"/>
</dbReference>
<feature type="domain" description="ABC-2 type transporter transmembrane" evidence="7">
    <location>
        <begin position="10"/>
        <end position="211"/>
    </location>
</feature>
<keyword evidence="4 6" id="KW-0472">Membrane</keyword>
<dbReference type="GO" id="GO:0140359">
    <property type="term" value="F:ABC-type transporter activity"/>
    <property type="evidence" value="ECO:0007669"/>
    <property type="project" value="InterPro"/>
</dbReference>
<proteinExistence type="predicted"/>
<dbReference type="PANTHER" id="PTHR43229">
    <property type="entry name" value="NODULATION PROTEIN J"/>
    <property type="match status" value="1"/>
</dbReference>
<feature type="transmembrane region" description="Helical" evidence="6">
    <location>
        <begin position="135"/>
        <end position="157"/>
    </location>
</feature>
<evidence type="ECO:0000256" key="2">
    <source>
        <dbReference type="ARBA" id="ARBA00022692"/>
    </source>
</evidence>
<keyword evidence="3 6" id="KW-1133">Transmembrane helix</keyword>
<dbReference type="EMBL" id="WBJX01000001">
    <property type="protein sequence ID" value="KAB1638834.1"/>
    <property type="molecule type" value="Genomic_DNA"/>
</dbReference>
<dbReference type="GO" id="GO:0043190">
    <property type="term" value="C:ATP-binding cassette (ABC) transporter complex"/>
    <property type="evidence" value="ECO:0007669"/>
    <property type="project" value="InterPro"/>
</dbReference>
<evidence type="ECO:0000256" key="1">
    <source>
        <dbReference type="ARBA" id="ARBA00004141"/>
    </source>
</evidence>
<evidence type="ECO:0000259" key="7">
    <source>
        <dbReference type="Pfam" id="PF01061"/>
    </source>
</evidence>
<comment type="subcellular location">
    <subcellularLocation>
        <location evidence="1">Membrane</location>
        <topology evidence="1">Multi-pass membrane protein</topology>
    </subcellularLocation>
</comment>
<keyword evidence="2 6" id="KW-0812">Transmembrane</keyword>
<sequence length="250" mass="26347">MSTAALIATHVKYSLIETARVPIAVIGSLVFPTLAFCFFVLPQRAIAEDPVIATQAVASMIVFAFMTNGLFSLGLDLAEQRSKPWVPYLRTLPGKPSARIAGLVIGTLVMAVVSIVPLLIVGGLFTAAAPTLTQVVLGLIAVVLTAVPSALIGAIVGTTAGPKAAIAITQVLMFLLAFGGGLFLPPMMFPGWLDAASKVLPVRQAREVVIAVVSGGEFPMWALFGLLAWTAMLGFLAVFFYKRDEGRKFS</sequence>
<feature type="transmembrane region" description="Helical" evidence="6">
    <location>
        <begin position="21"/>
        <end position="41"/>
    </location>
</feature>
<evidence type="ECO:0000256" key="6">
    <source>
        <dbReference type="SAM" id="Phobius"/>
    </source>
</evidence>
<feature type="transmembrane region" description="Helical" evidence="6">
    <location>
        <begin position="53"/>
        <end position="75"/>
    </location>
</feature>
<accession>A0A7J5B482</accession>
<dbReference type="AlphaFoldDB" id="A0A7J5B482"/>
<keyword evidence="5" id="KW-0046">Antibiotic resistance</keyword>
<gene>
    <name evidence="8" type="ORF">F8O03_00270</name>
</gene>
<evidence type="ECO:0000256" key="4">
    <source>
        <dbReference type="ARBA" id="ARBA00023136"/>
    </source>
</evidence>
<dbReference type="InterPro" id="IPR013525">
    <property type="entry name" value="ABC2_TM"/>
</dbReference>
<dbReference type="Pfam" id="PF01061">
    <property type="entry name" value="ABC2_membrane"/>
    <property type="match status" value="1"/>
</dbReference>
<dbReference type="InterPro" id="IPR000412">
    <property type="entry name" value="ABC_2_transport"/>
</dbReference>
<feature type="transmembrane region" description="Helical" evidence="6">
    <location>
        <begin position="100"/>
        <end position="129"/>
    </location>
</feature>
<keyword evidence="9" id="KW-1185">Reference proteome</keyword>
<feature type="transmembrane region" description="Helical" evidence="6">
    <location>
        <begin position="164"/>
        <end position="184"/>
    </location>
</feature>
<evidence type="ECO:0000256" key="3">
    <source>
        <dbReference type="ARBA" id="ARBA00022989"/>
    </source>
</evidence>
<evidence type="ECO:0000313" key="8">
    <source>
        <dbReference type="EMBL" id="KAB1638834.1"/>
    </source>
</evidence>
<dbReference type="Proteomes" id="UP000490386">
    <property type="component" value="Unassembled WGS sequence"/>
</dbReference>
<dbReference type="PIRSF" id="PIRSF006648">
    <property type="entry name" value="DrrB"/>
    <property type="match status" value="1"/>
</dbReference>
<name>A0A7J5B482_9MICO</name>